<proteinExistence type="predicted"/>
<evidence type="ECO:0000313" key="1">
    <source>
        <dbReference type="EMBL" id="CRZ83648.1"/>
    </source>
</evidence>
<protein>
    <submittedName>
        <fullName evidence="1">Uncharacterized protein</fullName>
    </submittedName>
</protein>
<sequence length="168" mass="18235">MAKRRAGGVAIIDRSRIPLMAMLSVRGIGVAVRVRISTSARIALTFSFWRTPKRCSSSTISKPRSAKRISLESNLWVPTRMSTLPSATSCRICFCSLADLKRESTSTRIGKLAKRSRKFSKCCWASSVVGTNTATCLPLSVATNAARIATSVFPKPTSPHTKRSMALA</sequence>
<gene>
    <name evidence="1" type="ORF">ERS013165_00318</name>
</gene>
<reference evidence="1 2" key="1">
    <citation type="submission" date="2015-07" db="EMBL/GenBank/DDBJ databases">
        <authorList>
            <consortium name="Pathogen Informatics"/>
        </authorList>
    </citation>
    <scope>NUCLEOTIDE SEQUENCE [LARGE SCALE GENOMIC DNA]</scope>
    <source>
        <strain evidence="1 2">A51</strain>
    </source>
</reference>
<dbReference type="AlphaFoldDB" id="A0A655XFZ4"/>
<evidence type="ECO:0000313" key="2">
    <source>
        <dbReference type="Proteomes" id="UP000044806"/>
    </source>
</evidence>
<name>A0A655XFZ4_VIBCL</name>
<accession>A0A655XFZ4</accession>
<dbReference type="EMBL" id="CWOW01000001">
    <property type="protein sequence ID" value="CRZ83648.1"/>
    <property type="molecule type" value="Genomic_DNA"/>
</dbReference>
<organism evidence="1 2">
    <name type="scientific">Vibrio cholerae</name>
    <dbReference type="NCBI Taxonomy" id="666"/>
    <lineage>
        <taxon>Bacteria</taxon>
        <taxon>Pseudomonadati</taxon>
        <taxon>Pseudomonadota</taxon>
        <taxon>Gammaproteobacteria</taxon>
        <taxon>Vibrionales</taxon>
        <taxon>Vibrionaceae</taxon>
        <taxon>Vibrio</taxon>
    </lineage>
</organism>
<dbReference type="Proteomes" id="UP000044806">
    <property type="component" value="Unassembled WGS sequence"/>
</dbReference>